<feature type="region of interest" description="Disordered" evidence="5">
    <location>
        <begin position="912"/>
        <end position="960"/>
    </location>
</feature>
<dbReference type="SUPFAM" id="SSF88713">
    <property type="entry name" value="Glycoside hydrolase/deacetylase"/>
    <property type="match status" value="1"/>
</dbReference>
<dbReference type="InterPro" id="IPR037094">
    <property type="entry name" value="Glyco_hydro_38_cen_sf"/>
</dbReference>
<protein>
    <submittedName>
        <fullName evidence="7">Alpha-mannosidase</fullName>
    </submittedName>
</protein>
<evidence type="ECO:0000259" key="6">
    <source>
        <dbReference type="SMART" id="SM00872"/>
    </source>
</evidence>
<dbReference type="InterPro" id="IPR028995">
    <property type="entry name" value="Glyco_hydro_57/38_cen_sf"/>
</dbReference>
<dbReference type="Gene3D" id="2.60.40.1180">
    <property type="entry name" value="Golgi alpha-mannosidase II"/>
    <property type="match status" value="1"/>
</dbReference>
<feature type="region of interest" description="Disordered" evidence="5">
    <location>
        <begin position="1"/>
        <end position="44"/>
    </location>
</feature>
<dbReference type="InterPro" id="IPR027291">
    <property type="entry name" value="Glyco_hydro_38_N_sf"/>
</dbReference>
<dbReference type="Pfam" id="PF01074">
    <property type="entry name" value="Glyco_hydro_38N"/>
    <property type="match status" value="1"/>
</dbReference>
<evidence type="ECO:0000313" key="8">
    <source>
        <dbReference type="Proteomes" id="UP001500622"/>
    </source>
</evidence>
<dbReference type="EMBL" id="BAABGN010000009">
    <property type="protein sequence ID" value="GAA4424594.1"/>
    <property type="molecule type" value="Genomic_DNA"/>
</dbReference>
<evidence type="ECO:0000256" key="1">
    <source>
        <dbReference type="ARBA" id="ARBA00009792"/>
    </source>
</evidence>
<dbReference type="Proteomes" id="UP001500622">
    <property type="component" value="Unassembled WGS sequence"/>
</dbReference>
<dbReference type="InterPro" id="IPR015341">
    <property type="entry name" value="Glyco_hydro_38_cen"/>
</dbReference>
<dbReference type="Gene3D" id="3.20.110.10">
    <property type="entry name" value="Glycoside hydrolase 38, N terminal domain"/>
    <property type="match status" value="1"/>
</dbReference>
<dbReference type="CDD" id="cd10789">
    <property type="entry name" value="GH38N_AMII_ER_cytosolic"/>
    <property type="match status" value="1"/>
</dbReference>
<dbReference type="InterPro" id="IPR011682">
    <property type="entry name" value="Glyco_hydro_38_C"/>
</dbReference>
<proteinExistence type="inferred from homology"/>
<keyword evidence="2" id="KW-0479">Metal-binding</keyword>
<feature type="domain" description="Glycoside hydrolase family 38 central" evidence="6">
    <location>
        <begin position="315"/>
        <end position="393"/>
    </location>
</feature>
<dbReference type="Pfam" id="PF07748">
    <property type="entry name" value="Glyco_hydro_38C"/>
    <property type="match status" value="1"/>
</dbReference>
<dbReference type="InterPro" id="IPR011013">
    <property type="entry name" value="Gal_mutarotase_sf_dom"/>
</dbReference>
<dbReference type="Gene3D" id="1.20.1270.50">
    <property type="entry name" value="Glycoside hydrolase family 38, central domain"/>
    <property type="match status" value="1"/>
</dbReference>
<dbReference type="InterPro" id="IPR013780">
    <property type="entry name" value="Glyco_hydro_b"/>
</dbReference>
<organism evidence="7 8">
    <name type="scientific">Georgenia halophila</name>
    <dbReference type="NCBI Taxonomy" id="620889"/>
    <lineage>
        <taxon>Bacteria</taxon>
        <taxon>Bacillati</taxon>
        <taxon>Actinomycetota</taxon>
        <taxon>Actinomycetes</taxon>
        <taxon>Micrococcales</taxon>
        <taxon>Bogoriellaceae</taxon>
        <taxon>Georgenia</taxon>
    </lineage>
</organism>
<keyword evidence="8" id="KW-1185">Reference proteome</keyword>
<reference evidence="8" key="1">
    <citation type="journal article" date="2019" name="Int. J. Syst. Evol. Microbiol.">
        <title>The Global Catalogue of Microorganisms (GCM) 10K type strain sequencing project: providing services to taxonomists for standard genome sequencing and annotation.</title>
        <authorList>
            <consortium name="The Broad Institute Genomics Platform"/>
            <consortium name="The Broad Institute Genome Sequencing Center for Infectious Disease"/>
            <person name="Wu L."/>
            <person name="Ma J."/>
        </authorList>
    </citation>
    <scope>NUCLEOTIDE SEQUENCE [LARGE SCALE GENOMIC DNA]</scope>
    <source>
        <strain evidence="8">JCM 17810</strain>
    </source>
</reference>
<accession>A0ABP8LAC3</accession>
<dbReference type="InterPro" id="IPR011330">
    <property type="entry name" value="Glyco_hydro/deAcase_b/a-brl"/>
</dbReference>
<dbReference type="Gene3D" id="2.70.98.30">
    <property type="entry name" value="Golgi alpha-mannosidase II, domain 4"/>
    <property type="match status" value="1"/>
</dbReference>
<dbReference type="PANTHER" id="PTHR46017:SF1">
    <property type="entry name" value="ALPHA-MANNOSIDASE 2C1"/>
    <property type="match status" value="1"/>
</dbReference>
<evidence type="ECO:0000256" key="4">
    <source>
        <dbReference type="ARBA" id="ARBA00023295"/>
    </source>
</evidence>
<comment type="caution">
    <text evidence="7">The sequence shown here is derived from an EMBL/GenBank/DDBJ whole genome shotgun (WGS) entry which is preliminary data.</text>
</comment>
<dbReference type="PANTHER" id="PTHR46017">
    <property type="entry name" value="ALPHA-MANNOSIDASE 2C1"/>
    <property type="match status" value="1"/>
</dbReference>
<dbReference type="Pfam" id="PF09261">
    <property type="entry name" value="Alpha-mann_mid"/>
    <property type="match status" value="1"/>
</dbReference>
<dbReference type="SMART" id="SM00872">
    <property type="entry name" value="Alpha-mann_mid"/>
    <property type="match status" value="1"/>
</dbReference>
<dbReference type="SUPFAM" id="SSF88688">
    <property type="entry name" value="Families 57/38 glycoside transferase middle domain"/>
    <property type="match status" value="1"/>
</dbReference>
<evidence type="ECO:0000256" key="5">
    <source>
        <dbReference type="SAM" id="MobiDB-lite"/>
    </source>
</evidence>
<dbReference type="RefSeq" id="WP_345216253.1">
    <property type="nucleotide sequence ID" value="NZ_BAABGN010000009.1"/>
</dbReference>
<keyword evidence="3" id="KW-0378">Hydrolase</keyword>
<gene>
    <name evidence="7" type="ORF">GCM10023169_21400</name>
</gene>
<sequence>MSAARRTTAPGSTAGDAPSRRGPLSNAPLGEQPKDLQPERPLATPDRTLHMVGNAHLDPVWLWPWQEGYQEARATFWSVIHRMEEYPDFIFTCDQIVLLSWVEESDPKLFAKIQERVREGRWQMVGGWWVEPDCNMPSGESFVRQGLYGQRYLAEKFGVTADVGMNVDPFGHNVMLPQILRGQGMDSYVFLRPGPHESELDATAFWWESPDGSRVLGYRIPYEYGSPPGQVDGQTDKSLGQADRGLGDLMVFYGVGNHGGGPTRANIESIYRYDRMGSFGRLSMSSPRRYFDALAAAKGPEGMAELPVWREDLQHHAAGCYSAHSGIKAWQRRAQAKVLSAERWAALGALWQGMDHPRDELARAWKEVLFNQFHDVLPGSAIEPAYDDARDQLGEAISISQRIITRVQNVLAGQLEIPQDEGTQPVVVFNPHPWPVTTQVELQYGAQQGGVHVVDGDGRQTASQRIQPVATTNDKGRAAQAFQAEVPALGYRLYRLRGGAAPEDLAWSGEAPGPLHATTAVLENDFLRVEVDPRTGWLSSLLDKRSGADLVAGAPGEHLQVCEDPTDTWGHRVVSYAWPGEPMSTTRVVLREAGPLRARLRVEREWGRSTMVEELVLGHASDQLEVRVTLDWRERSHLLKMRFPTALEQPTATYEVPFGSIERPVDGAEEPAQSWVDLTGTLPGRDADATAGLAVVTETKHGYDVSPADERSGASIGVTAVRSPVYSWHDPRLLDPDGIYAYQDQGIQSFRYLVVPHAGDWRAAGLTRRAAVLESPVRAMLESFHAGPLPDALSCASDGDGQVMITAVKASEDDVDVGLGDGDGGDAGEGQARQDLVVRAVETTGRPARARLELPVVGRTLETDFGPSQIRTFRVPRDVARPVVEVDLVEWELADGPRGDLEITELGTGPFERGAVLAPSKGRWSTRAEQQSGRDQSTDRDASDTLDQAERNAPGQRERR</sequence>
<evidence type="ECO:0000256" key="2">
    <source>
        <dbReference type="ARBA" id="ARBA00022723"/>
    </source>
</evidence>
<name>A0ABP8LAC3_9MICO</name>
<keyword evidence="4" id="KW-0326">Glycosidase</keyword>
<dbReference type="SUPFAM" id="SSF74650">
    <property type="entry name" value="Galactose mutarotase-like"/>
    <property type="match status" value="1"/>
</dbReference>
<dbReference type="InterPro" id="IPR000602">
    <property type="entry name" value="Glyco_hydro_38_N"/>
</dbReference>
<comment type="similarity">
    <text evidence="1">Belongs to the glycosyl hydrolase 38 family.</text>
</comment>
<evidence type="ECO:0000313" key="7">
    <source>
        <dbReference type="EMBL" id="GAA4424594.1"/>
    </source>
</evidence>
<evidence type="ECO:0000256" key="3">
    <source>
        <dbReference type="ARBA" id="ARBA00022801"/>
    </source>
</evidence>